<gene>
    <name evidence="1" type="ordered locus">Bcell_4268</name>
</gene>
<evidence type="ECO:0000313" key="2">
    <source>
        <dbReference type="Proteomes" id="UP000001401"/>
    </source>
</evidence>
<organism evidence="1 2">
    <name type="scientific">Evansella cellulosilytica (strain ATCC 21833 / DSM 2522 / FERM P-1141 / JCM 9156 / N-4)</name>
    <name type="common">Bacillus cellulosilyticus</name>
    <dbReference type="NCBI Taxonomy" id="649639"/>
    <lineage>
        <taxon>Bacteria</taxon>
        <taxon>Bacillati</taxon>
        <taxon>Bacillota</taxon>
        <taxon>Bacilli</taxon>
        <taxon>Bacillales</taxon>
        <taxon>Bacillaceae</taxon>
        <taxon>Evansella</taxon>
    </lineage>
</organism>
<reference evidence="1" key="1">
    <citation type="submission" date="2010-12" db="EMBL/GenBank/DDBJ databases">
        <title>Complete sequence of Bacillus cellulosilyticus DSM 2522.</title>
        <authorList>
            <consortium name="US DOE Joint Genome Institute"/>
            <person name="Lucas S."/>
            <person name="Copeland A."/>
            <person name="Lapidus A."/>
            <person name="Cheng J.-F."/>
            <person name="Bruce D."/>
            <person name="Goodwin L."/>
            <person name="Pitluck S."/>
            <person name="Chertkov O."/>
            <person name="Detter J.C."/>
            <person name="Han C."/>
            <person name="Tapia R."/>
            <person name="Land M."/>
            <person name="Hauser L."/>
            <person name="Jeffries C."/>
            <person name="Kyrpides N."/>
            <person name="Ivanova N."/>
            <person name="Mikhailova N."/>
            <person name="Brumm P."/>
            <person name="Mead D."/>
            <person name="Woyke T."/>
        </authorList>
    </citation>
    <scope>NUCLEOTIDE SEQUENCE [LARGE SCALE GENOMIC DNA]</scope>
    <source>
        <strain evidence="1">DSM 2522</strain>
    </source>
</reference>
<dbReference type="HOGENOM" id="CLU_1736859_0_0_9"/>
<evidence type="ECO:0000313" key="1">
    <source>
        <dbReference type="EMBL" id="ADU32495.1"/>
    </source>
</evidence>
<keyword evidence="2" id="KW-1185">Reference proteome</keyword>
<dbReference type="STRING" id="649639.Bcell_4268"/>
<dbReference type="KEGG" id="bco:Bcell_4268"/>
<name>E6TZ52_EVAC2</name>
<sequence>MNDNGLLFYLKNDNTDNVMKNPYKEAIELATNKSVYQVYIIDYLDHRAYTYTRNYYNGNGEEVSFQEFSFDWFAKNCWNLASRRNVDIYFETLVLESTDLLKISKIDSLKKVIGYIKCISNHNIPDKAVKDIQAKQLEVQYPDVDSDLPF</sequence>
<dbReference type="EMBL" id="CP002394">
    <property type="protein sequence ID" value="ADU32495.1"/>
    <property type="molecule type" value="Genomic_DNA"/>
</dbReference>
<proteinExistence type="predicted"/>
<dbReference type="Proteomes" id="UP000001401">
    <property type="component" value="Chromosome"/>
</dbReference>
<accession>E6TZ52</accession>
<dbReference type="AlphaFoldDB" id="E6TZ52"/>
<protein>
    <submittedName>
        <fullName evidence="1">Uncharacterized protein</fullName>
    </submittedName>
</protein>